<accession>M4BER9</accession>
<protein>
    <submittedName>
        <fullName evidence="1">Uncharacterized protein</fullName>
    </submittedName>
</protein>
<evidence type="ECO:0000313" key="1">
    <source>
        <dbReference type="EnsemblProtists" id="HpaP804787"/>
    </source>
</evidence>
<dbReference type="Proteomes" id="UP000011713">
    <property type="component" value="Unassembled WGS sequence"/>
</dbReference>
<dbReference type="EMBL" id="JH598180">
    <property type="status" value="NOT_ANNOTATED_CDS"/>
    <property type="molecule type" value="Genomic_DNA"/>
</dbReference>
<dbReference type="InParanoid" id="M4BER9"/>
<evidence type="ECO:0000313" key="2">
    <source>
        <dbReference type="Proteomes" id="UP000011713"/>
    </source>
</evidence>
<organism evidence="1 2">
    <name type="scientific">Hyaloperonospora arabidopsidis (strain Emoy2)</name>
    <name type="common">Downy mildew agent</name>
    <name type="synonym">Peronospora arabidopsidis</name>
    <dbReference type="NCBI Taxonomy" id="559515"/>
    <lineage>
        <taxon>Eukaryota</taxon>
        <taxon>Sar</taxon>
        <taxon>Stramenopiles</taxon>
        <taxon>Oomycota</taxon>
        <taxon>Peronosporomycetes</taxon>
        <taxon>Peronosporales</taxon>
        <taxon>Peronosporaceae</taxon>
        <taxon>Hyaloperonospora</taxon>
    </lineage>
</organism>
<reference evidence="1" key="2">
    <citation type="submission" date="2015-06" db="UniProtKB">
        <authorList>
            <consortium name="EnsemblProtists"/>
        </authorList>
    </citation>
    <scope>IDENTIFICATION</scope>
    <source>
        <strain evidence="1">Emoy2</strain>
    </source>
</reference>
<dbReference type="VEuPathDB" id="FungiDB:HpaG804787"/>
<proteinExistence type="predicted"/>
<keyword evidence="2" id="KW-1185">Reference proteome</keyword>
<dbReference type="AlphaFoldDB" id="M4BER9"/>
<dbReference type="EnsemblProtists" id="HpaT804787">
    <property type="protein sequence ID" value="HpaP804787"/>
    <property type="gene ID" value="HpaG804787"/>
</dbReference>
<sequence>MRSGIWFANKSSVMAVKAYKLDLAWTGRGLDTFRCCCWAANASRNVFDYVTLGSGSAHRFWCGVQLLRAVDSLLYTRHHGCGHHLEERAIVVRGRTEIWRQADTGAVADMA</sequence>
<name>M4BER9_HYAAE</name>
<dbReference type="HOGENOM" id="CLU_2163269_0_0_1"/>
<reference evidence="2" key="1">
    <citation type="journal article" date="2010" name="Science">
        <title>Signatures of adaptation to obligate biotrophy in the Hyaloperonospora arabidopsidis genome.</title>
        <authorList>
            <person name="Baxter L."/>
            <person name="Tripathy S."/>
            <person name="Ishaque N."/>
            <person name="Boot N."/>
            <person name="Cabral A."/>
            <person name="Kemen E."/>
            <person name="Thines M."/>
            <person name="Ah-Fong A."/>
            <person name="Anderson R."/>
            <person name="Badejoko W."/>
            <person name="Bittner-Eddy P."/>
            <person name="Boore J.L."/>
            <person name="Chibucos M.C."/>
            <person name="Coates M."/>
            <person name="Dehal P."/>
            <person name="Delehaunty K."/>
            <person name="Dong S."/>
            <person name="Downton P."/>
            <person name="Dumas B."/>
            <person name="Fabro G."/>
            <person name="Fronick C."/>
            <person name="Fuerstenberg S.I."/>
            <person name="Fulton L."/>
            <person name="Gaulin E."/>
            <person name="Govers F."/>
            <person name="Hughes L."/>
            <person name="Humphray S."/>
            <person name="Jiang R.H."/>
            <person name="Judelson H."/>
            <person name="Kamoun S."/>
            <person name="Kyung K."/>
            <person name="Meijer H."/>
            <person name="Minx P."/>
            <person name="Morris P."/>
            <person name="Nelson J."/>
            <person name="Phuntumart V."/>
            <person name="Qutob D."/>
            <person name="Rehmany A."/>
            <person name="Rougon-Cardoso A."/>
            <person name="Ryden P."/>
            <person name="Torto-Alalibo T."/>
            <person name="Studholme D."/>
            <person name="Wang Y."/>
            <person name="Win J."/>
            <person name="Wood J."/>
            <person name="Clifton S.W."/>
            <person name="Rogers J."/>
            <person name="Van den Ackerveken G."/>
            <person name="Jones J.D."/>
            <person name="McDowell J.M."/>
            <person name="Beynon J."/>
            <person name="Tyler B.M."/>
        </authorList>
    </citation>
    <scope>NUCLEOTIDE SEQUENCE [LARGE SCALE GENOMIC DNA]</scope>
    <source>
        <strain evidence="2">Emoy2</strain>
    </source>
</reference>